<name>G0USS0_TRYCI</name>
<keyword evidence="1" id="KW-0812">Transmembrane</keyword>
<evidence type="ECO:0000256" key="1">
    <source>
        <dbReference type="SAM" id="Phobius"/>
    </source>
</evidence>
<proteinExistence type="predicted"/>
<dbReference type="VEuPathDB" id="TriTrypDB:TcIL3000_8_6600"/>
<keyword evidence="1" id="KW-0472">Membrane</keyword>
<dbReference type="PANTHER" id="PTHR39669:SF2">
    <property type="entry name" value="MEMBRANE-ASSOCIATED PROTEIN"/>
    <property type="match status" value="1"/>
</dbReference>
<organism evidence="3">
    <name type="scientific">Trypanosoma congolense (strain IL3000)</name>
    <dbReference type="NCBI Taxonomy" id="1068625"/>
    <lineage>
        <taxon>Eukaryota</taxon>
        <taxon>Discoba</taxon>
        <taxon>Euglenozoa</taxon>
        <taxon>Kinetoplastea</taxon>
        <taxon>Metakinetoplastina</taxon>
        <taxon>Trypanosomatida</taxon>
        <taxon>Trypanosomatidae</taxon>
        <taxon>Trypanosoma</taxon>
        <taxon>Nannomonas</taxon>
    </lineage>
</organism>
<feature type="chain" id="PRO_5003410142" evidence="2">
    <location>
        <begin position="28"/>
        <end position="617"/>
    </location>
</feature>
<feature type="transmembrane region" description="Helical" evidence="1">
    <location>
        <begin position="109"/>
        <end position="131"/>
    </location>
</feature>
<feature type="transmembrane region" description="Helical" evidence="1">
    <location>
        <begin position="211"/>
        <end position="233"/>
    </location>
</feature>
<protein>
    <submittedName>
        <fullName evidence="3">Uncharacterized protein</fullName>
    </submittedName>
</protein>
<keyword evidence="2" id="KW-0732">Signal</keyword>
<feature type="transmembrane region" description="Helical" evidence="1">
    <location>
        <begin position="62"/>
        <end position="89"/>
    </location>
</feature>
<feature type="transmembrane region" description="Helical" evidence="1">
    <location>
        <begin position="574"/>
        <end position="600"/>
    </location>
</feature>
<keyword evidence="1" id="KW-1133">Transmembrane helix</keyword>
<sequence length="617" mass="66381">MTFATKLPATVAVVALLAVAAPRAALAFPTLHCDKVWEGPSAENDILDCLTSGETLKEQWQIIAFVAVCVLLLVAFVVGFPVALCCACFCRSRFRASEKDGGKSQRCCLWMWVASAVIWLFAVIILVLHGAELFASSTDAVIHKTVNDPLRFVNCTAERLVDLLSDWSSGERKPLHEMVDPAIVNNVLDKVDETLLLVRENYREYMKWIPYASYGVGAFAATVMTPILLFAYCECRGFWLPAALSFVYCLLGIVFMTLCLSFFVLSFGIGSLCGEMALHYERKPGVIQWYGVPFCNTKADFKALNKIIRDTESGISGSACGALLRYCDNSEAVTGNGPLNDIAALAGDTFTNLLAGIGKDSLSVQLERGKNVAASNGVDLPGGLVGGDIRRVLQDFVSRGSGGAQHDRSGVDGDAVRSAVEGSDMLADAGKVVHERNANDVTNIVQSNLRRAHIASFDIEGLLPDLNGNRPLSCGNGIKRKEDCPTLGVVAAVINATRVKKAFPICPEFGRSCTLTECAEGCRLPDARKVAKQLVRGAGLGRNVSIGLAMGRPLLECNFIADTLLTALPNCDDIYGSVLILAVGFFLGGLMFGLCVYILLRGSCIWGERPVKHVSAE</sequence>
<accession>G0USS0</accession>
<dbReference type="PANTHER" id="PTHR39669">
    <property type="entry name" value="MEMBRANE-ASSOCIATED PROTEIN"/>
    <property type="match status" value="1"/>
</dbReference>
<evidence type="ECO:0000313" key="3">
    <source>
        <dbReference type="EMBL" id="CCC92433.1"/>
    </source>
</evidence>
<evidence type="ECO:0000256" key="2">
    <source>
        <dbReference type="SAM" id="SignalP"/>
    </source>
</evidence>
<dbReference type="EMBL" id="HE575321">
    <property type="protein sequence ID" value="CCC92433.1"/>
    <property type="molecule type" value="Genomic_DNA"/>
</dbReference>
<feature type="transmembrane region" description="Helical" evidence="1">
    <location>
        <begin position="245"/>
        <end position="269"/>
    </location>
</feature>
<gene>
    <name evidence="3" type="ORF">TCIL3000_8_6600</name>
</gene>
<dbReference type="AlphaFoldDB" id="G0USS0"/>
<reference evidence="3" key="1">
    <citation type="journal article" date="2012" name="Proc. Natl. Acad. Sci. U.S.A.">
        <title>Antigenic diversity is generated by distinct evolutionary mechanisms in African trypanosome species.</title>
        <authorList>
            <person name="Jackson A.P."/>
            <person name="Berry A."/>
            <person name="Aslett M."/>
            <person name="Allison H.C."/>
            <person name="Burton P."/>
            <person name="Vavrova-Anderson J."/>
            <person name="Brown R."/>
            <person name="Browne H."/>
            <person name="Corton N."/>
            <person name="Hauser H."/>
            <person name="Gamble J."/>
            <person name="Gilderthorp R."/>
            <person name="Marcello L."/>
            <person name="McQuillan J."/>
            <person name="Otto T.D."/>
            <person name="Quail M.A."/>
            <person name="Sanders M.J."/>
            <person name="van Tonder A."/>
            <person name="Ginger M.L."/>
            <person name="Field M.C."/>
            <person name="Barry J.D."/>
            <person name="Hertz-Fowler C."/>
            <person name="Berriman M."/>
        </authorList>
    </citation>
    <scope>NUCLEOTIDE SEQUENCE</scope>
    <source>
        <strain evidence="3">IL3000</strain>
    </source>
</reference>
<feature type="signal peptide" evidence="2">
    <location>
        <begin position="1"/>
        <end position="27"/>
    </location>
</feature>